<keyword evidence="2" id="KW-1064">Adaptive immunity</keyword>
<name>A0A8C8SQW7_9SAUR</name>
<feature type="compositionally biased region" description="Basic and acidic residues" evidence="6">
    <location>
        <begin position="128"/>
        <end position="142"/>
    </location>
</feature>
<reference evidence="9" key="1">
    <citation type="submission" date="2025-08" db="UniProtKB">
        <authorList>
            <consortium name="Ensembl"/>
        </authorList>
    </citation>
    <scope>IDENTIFICATION</scope>
</reference>
<dbReference type="Gene3D" id="2.60.40.10">
    <property type="entry name" value="Immunoglobulins"/>
    <property type="match status" value="1"/>
</dbReference>
<accession>A0A8C8SQW7</accession>
<dbReference type="GO" id="GO:0042101">
    <property type="term" value="C:T cell receptor complex"/>
    <property type="evidence" value="ECO:0007669"/>
    <property type="project" value="UniProtKB-KW"/>
</dbReference>
<evidence type="ECO:0000256" key="2">
    <source>
        <dbReference type="ARBA" id="ARBA00023130"/>
    </source>
</evidence>
<reference evidence="9" key="2">
    <citation type="submission" date="2025-09" db="UniProtKB">
        <authorList>
            <consortium name="Ensembl"/>
        </authorList>
    </citation>
    <scope>IDENTIFICATION</scope>
</reference>
<keyword evidence="3" id="KW-0675">Receptor</keyword>
<keyword evidence="5" id="KW-0391">Immunity</keyword>
<evidence type="ECO:0000256" key="3">
    <source>
        <dbReference type="ARBA" id="ARBA00023170"/>
    </source>
</evidence>
<organism evidence="9 10">
    <name type="scientific">Pelusios castaneus</name>
    <name type="common">West African mud turtle</name>
    <dbReference type="NCBI Taxonomy" id="367368"/>
    <lineage>
        <taxon>Eukaryota</taxon>
        <taxon>Metazoa</taxon>
        <taxon>Chordata</taxon>
        <taxon>Craniata</taxon>
        <taxon>Vertebrata</taxon>
        <taxon>Euteleostomi</taxon>
        <taxon>Archelosauria</taxon>
        <taxon>Testudinata</taxon>
        <taxon>Testudines</taxon>
        <taxon>Pleurodira</taxon>
        <taxon>Pelomedusidae</taxon>
        <taxon>Pelusios</taxon>
    </lineage>
</organism>
<feature type="signal peptide" evidence="7">
    <location>
        <begin position="1"/>
        <end position="20"/>
    </location>
</feature>
<dbReference type="Pfam" id="PF07686">
    <property type="entry name" value="V-set"/>
    <property type="match status" value="1"/>
</dbReference>
<evidence type="ECO:0000256" key="5">
    <source>
        <dbReference type="ARBA" id="ARBA00043266"/>
    </source>
</evidence>
<feature type="region of interest" description="Disordered" evidence="6">
    <location>
        <begin position="122"/>
        <end position="142"/>
    </location>
</feature>
<feature type="chain" id="PRO_5034391934" description="Ig-like domain-containing protein" evidence="7">
    <location>
        <begin position="21"/>
        <end position="142"/>
    </location>
</feature>
<dbReference type="PANTHER" id="PTHR19367:SF18">
    <property type="entry name" value="T CELL RECEPTOR ALPHA VARIABLE 16"/>
    <property type="match status" value="1"/>
</dbReference>
<dbReference type="InterPro" id="IPR013106">
    <property type="entry name" value="Ig_V-set"/>
</dbReference>
<evidence type="ECO:0000256" key="4">
    <source>
        <dbReference type="ARBA" id="ARBA00023319"/>
    </source>
</evidence>
<dbReference type="InterPro" id="IPR013783">
    <property type="entry name" value="Ig-like_fold"/>
</dbReference>
<evidence type="ECO:0000313" key="9">
    <source>
        <dbReference type="Ensembl" id="ENSPCEP00000022428.1"/>
    </source>
</evidence>
<evidence type="ECO:0000256" key="6">
    <source>
        <dbReference type="SAM" id="MobiDB-lite"/>
    </source>
</evidence>
<evidence type="ECO:0000256" key="7">
    <source>
        <dbReference type="SAM" id="SignalP"/>
    </source>
</evidence>
<keyword evidence="5" id="KW-1279">T cell receptor</keyword>
<sequence length="142" mass="16216">MLLTWVSVISMLWILGRAKGESVIQPDRVTVSQGEPVLLKWDPVRLNCTYEFSVPPSLFWYVQDPNQPLRLLLRDLGRQDLVEEIVQGFNATHDKKEKSFHLWKPSSDLSDSATYYCAASDTVTGSSRRAEQKPLKSHESPR</sequence>
<dbReference type="SUPFAM" id="SSF48726">
    <property type="entry name" value="Immunoglobulin"/>
    <property type="match status" value="1"/>
</dbReference>
<proteinExistence type="predicted"/>
<dbReference type="PROSITE" id="PS50835">
    <property type="entry name" value="IG_LIKE"/>
    <property type="match status" value="1"/>
</dbReference>
<dbReference type="Proteomes" id="UP000694393">
    <property type="component" value="Unplaced"/>
</dbReference>
<keyword evidence="10" id="KW-1185">Reference proteome</keyword>
<dbReference type="GO" id="GO:0002250">
    <property type="term" value="P:adaptive immune response"/>
    <property type="evidence" value="ECO:0007669"/>
    <property type="project" value="UniProtKB-KW"/>
</dbReference>
<dbReference type="Ensembl" id="ENSPCET00000023181.1">
    <property type="protein sequence ID" value="ENSPCEP00000022428.1"/>
    <property type="gene ID" value="ENSPCEG00000017124.1"/>
</dbReference>
<dbReference type="InterPro" id="IPR051287">
    <property type="entry name" value="TCR_variable_region"/>
</dbReference>
<evidence type="ECO:0000313" key="10">
    <source>
        <dbReference type="Proteomes" id="UP000694393"/>
    </source>
</evidence>
<dbReference type="AlphaFoldDB" id="A0A8C8SQW7"/>
<protein>
    <recommendedName>
        <fullName evidence="8">Ig-like domain-containing protein</fullName>
    </recommendedName>
</protein>
<keyword evidence="1 7" id="KW-0732">Signal</keyword>
<evidence type="ECO:0000256" key="1">
    <source>
        <dbReference type="ARBA" id="ARBA00022729"/>
    </source>
</evidence>
<dbReference type="InterPro" id="IPR036179">
    <property type="entry name" value="Ig-like_dom_sf"/>
</dbReference>
<feature type="domain" description="Ig-like" evidence="8">
    <location>
        <begin position="20"/>
        <end position="136"/>
    </location>
</feature>
<keyword evidence="4" id="KW-0393">Immunoglobulin domain</keyword>
<dbReference type="PANTHER" id="PTHR19367">
    <property type="entry name" value="T-CELL RECEPTOR ALPHA CHAIN V REGION"/>
    <property type="match status" value="1"/>
</dbReference>
<evidence type="ECO:0000259" key="8">
    <source>
        <dbReference type="PROSITE" id="PS50835"/>
    </source>
</evidence>
<dbReference type="InterPro" id="IPR007110">
    <property type="entry name" value="Ig-like_dom"/>
</dbReference>